<proteinExistence type="inferred from homology"/>
<feature type="region of interest" description="Disordered" evidence="6">
    <location>
        <begin position="538"/>
        <end position="558"/>
    </location>
</feature>
<evidence type="ECO:0000256" key="1">
    <source>
        <dbReference type="ARBA" id="ARBA00004141"/>
    </source>
</evidence>
<feature type="region of interest" description="Disordered" evidence="6">
    <location>
        <begin position="390"/>
        <end position="414"/>
    </location>
</feature>
<feature type="compositionally biased region" description="Polar residues" evidence="6">
    <location>
        <begin position="750"/>
        <end position="760"/>
    </location>
</feature>
<feature type="transmembrane region" description="Helical" evidence="7">
    <location>
        <begin position="268"/>
        <end position="287"/>
    </location>
</feature>
<feature type="transmembrane region" description="Helical" evidence="7">
    <location>
        <begin position="90"/>
        <end position="108"/>
    </location>
</feature>
<feature type="compositionally biased region" description="Low complexity" evidence="6">
    <location>
        <begin position="591"/>
        <end position="605"/>
    </location>
</feature>
<feature type="region of interest" description="Disordered" evidence="6">
    <location>
        <begin position="572"/>
        <end position="609"/>
    </location>
</feature>
<feature type="compositionally biased region" description="Polar residues" evidence="6">
    <location>
        <begin position="655"/>
        <end position="665"/>
    </location>
</feature>
<comment type="subcellular location">
    <subcellularLocation>
        <location evidence="1">Membrane</location>
        <topology evidence="1">Multi-pass membrane protein</topology>
    </subcellularLocation>
</comment>
<organism evidence="8 9">
    <name type="scientific">Acrodontium crateriforme</name>
    <dbReference type="NCBI Taxonomy" id="150365"/>
    <lineage>
        <taxon>Eukaryota</taxon>
        <taxon>Fungi</taxon>
        <taxon>Dikarya</taxon>
        <taxon>Ascomycota</taxon>
        <taxon>Pezizomycotina</taxon>
        <taxon>Dothideomycetes</taxon>
        <taxon>Dothideomycetidae</taxon>
        <taxon>Mycosphaerellales</taxon>
        <taxon>Teratosphaeriaceae</taxon>
        <taxon>Acrodontium</taxon>
    </lineage>
</organism>
<feature type="region of interest" description="Disordered" evidence="6">
    <location>
        <begin position="651"/>
        <end position="682"/>
    </location>
</feature>
<gene>
    <name evidence="8" type="ORF">R9X50_00197000</name>
</gene>
<name>A0AAQ3R8L8_9PEZI</name>
<keyword evidence="4 7" id="KW-0472">Membrane</keyword>
<dbReference type="AlphaFoldDB" id="A0AAQ3R8L8"/>
<feature type="region of interest" description="Disordered" evidence="6">
    <location>
        <begin position="446"/>
        <end position="494"/>
    </location>
</feature>
<evidence type="ECO:0000313" key="8">
    <source>
        <dbReference type="EMBL" id="WPG99159.1"/>
    </source>
</evidence>
<dbReference type="EMBL" id="CP138582">
    <property type="protein sequence ID" value="WPG99159.1"/>
    <property type="molecule type" value="Genomic_DNA"/>
</dbReference>
<dbReference type="InterPro" id="IPR014844">
    <property type="entry name" value="PalH"/>
</dbReference>
<evidence type="ECO:0000313" key="9">
    <source>
        <dbReference type="Proteomes" id="UP001303373"/>
    </source>
</evidence>
<evidence type="ECO:0000256" key="6">
    <source>
        <dbReference type="SAM" id="MobiDB-lite"/>
    </source>
</evidence>
<feature type="region of interest" description="Disordered" evidence="6">
    <location>
        <begin position="1"/>
        <end position="20"/>
    </location>
</feature>
<evidence type="ECO:0000256" key="3">
    <source>
        <dbReference type="ARBA" id="ARBA00022989"/>
    </source>
</evidence>
<evidence type="ECO:0000256" key="5">
    <source>
        <dbReference type="ARBA" id="ARBA00038109"/>
    </source>
</evidence>
<dbReference type="PANTHER" id="PTHR35779">
    <property type="entry name" value="PH-RESPONSE REGULATOR PROTEIN PALH/RIM21"/>
    <property type="match status" value="1"/>
</dbReference>
<comment type="similarity">
    <text evidence="5">Belongs to the palH/RIM21 family.</text>
</comment>
<dbReference type="Pfam" id="PF08733">
    <property type="entry name" value="PalH"/>
    <property type="match status" value="1"/>
</dbReference>
<dbReference type="PANTHER" id="PTHR35779:SF1">
    <property type="entry name" value="PH-RESPONSE REGULATOR PROTEIN PALH_RIM21"/>
    <property type="match status" value="1"/>
</dbReference>
<dbReference type="GO" id="GO:0071467">
    <property type="term" value="P:cellular response to pH"/>
    <property type="evidence" value="ECO:0007669"/>
    <property type="project" value="TreeGrafter"/>
</dbReference>
<feature type="region of interest" description="Disordered" evidence="6">
    <location>
        <begin position="694"/>
        <end position="800"/>
    </location>
</feature>
<accession>A0AAQ3R8L8</accession>
<feature type="transmembrane region" description="Helical" evidence="7">
    <location>
        <begin position="226"/>
        <end position="248"/>
    </location>
</feature>
<dbReference type="Proteomes" id="UP001303373">
    <property type="component" value="Chromosome 3"/>
</dbReference>
<dbReference type="GO" id="GO:0005886">
    <property type="term" value="C:plasma membrane"/>
    <property type="evidence" value="ECO:0007669"/>
    <property type="project" value="TreeGrafter"/>
</dbReference>
<keyword evidence="2 7" id="KW-0812">Transmembrane</keyword>
<sequence length="800" mass="87305">MHDPPGRRQLWGPPTSTVSTDSTASYCTAFVLPSNGVLSLADALITLTTNVVFQPSCTGNPSDSGSTGSGVSSTDAEAQPFYASTIPQTYVIAAATVIAWILLIMLIITPRSSSIVGLSPGFSSGRGIIGGASGGNANLIGVGSRPWLQKAAALTVAVALTIATADTMKQANKQYVRGHLDSDELRRNVLYSLEIRIVRVISDVFVWLAQVQTLIRLFPRHKEKVLIKWIGFALIVFDSTFSCLNAFLAGKPKGPSGQFYDFIPAISYLFELALGLLYAAWVLYYVLTKRRYAFYHSKMRNISLIAFISIIAILTPVVFFVTDVLNQDVGGWGDYFRWVGATAASVVVWEWVERIEALERDEKKDGILGVEVFDGDEMLQVTPTNDMIWSGSRSDRKHVRKSAGVGGSSDAGENKTSAFDQLGLAVANRFRPKYSQNARSQVAPHFPLGRAHSATTTTTTGGRRAISFGNTPRPKGDRANQTTLGYPTPPPPVASPINRAENTSGASTVYVVHYDNADANAPEPVRRSDVYTSTVLPPDINEKEELSEKEDEPNLIRSQEPNKYGWNVVTNPFKRKRTSPPAVIQQATRQTFEATTTGRATTPSAQPSSRWDLRNRIAARGLQVGLRRRERSMAGAQGNDPPLTVIPARSRETSRMWSTAALGQQQHREESRAVYHSTTADMSQSISDIRISGSTTQVASNSNNSSNETSPATRAMRSDRLLPQTRSSDLSIHQYPAQHRPTTMARGLSWQDQRAASTTPPRADDLTPIPDGNEPLIVPAPQRRSPLRSSTPATSDSTRR</sequence>
<keyword evidence="9" id="KW-1185">Reference proteome</keyword>
<evidence type="ECO:0000256" key="7">
    <source>
        <dbReference type="SAM" id="Phobius"/>
    </source>
</evidence>
<reference evidence="8 9" key="1">
    <citation type="submission" date="2023-11" db="EMBL/GenBank/DDBJ databases">
        <title>An acidophilic fungus is an integral part of prey digestion in a carnivorous sundew plant.</title>
        <authorList>
            <person name="Tsai I.J."/>
        </authorList>
    </citation>
    <scope>NUCLEOTIDE SEQUENCE [LARGE SCALE GENOMIC DNA]</scope>
    <source>
        <strain evidence="8">169a</strain>
    </source>
</reference>
<evidence type="ECO:0000256" key="4">
    <source>
        <dbReference type="ARBA" id="ARBA00023136"/>
    </source>
</evidence>
<feature type="transmembrane region" description="Helical" evidence="7">
    <location>
        <begin position="299"/>
        <end position="320"/>
    </location>
</feature>
<keyword evidence="3 7" id="KW-1133">Transmembrane helix</keyword>
<protein>
    <submittedName>
        <fullName evidence="8">Uncharacterized protein</fullName>
    </submittedName>
</protein>
<feature type="compositionally biased region" description="Polar residues" evidence="6">
    <location>
        <begin position="787"/>
        <end position="800"/>
    </location>
</feature>
<evidence type="ECO:0000256" key="2">
    <source>
        <dbReference type="ARBA" id="ARBA00022692"/>
    </source>
</evidence>